<comment type="caution">
    <text evidence="3">The sequence shown here is derived from an EMBL/GenBank/DDBJ whole genome shotgun (WGS) entry which is preliminary data.</text>
</comment>
<keyword evidence="4" id="KW-1185">Reference proteome</keyword>
<feature type="region of interest" description="Disordered" evidence="1">
    <location>
        <begin position="128"/>
        <end position="168"/>
    </location>
</feature>
<dbReference type="PANTHER" id="PTHR35096:SF8">
    <property type="entry name" value="OS03G0308600 PROTEIN"/>
    <property type="match status" value="1"/>
</dbReference>
<proteinExistence type="predicted"/>
<dbReference type="PANTHER" id="PTHR35096">
    <property type="entry name" value="BNAA08G28570D PROTEIN"/>
    <property type="match status" value="1"/>
</dbReference>
<evidence type="ECO:0000259" key="2">
    <source>
        <dbReference type="Pfam" id="PF25042"/>
    </source>
</evidence>
<dbReference type="Pfam" id="PF25042">
    <property type="entry name" value="DUF7787"/>
    <property type="match status" value="1"/>
</dbReference>
<dbReference type="EMBL" id="JBEDUW010000006">
    <property type="protein sequence ID" value="KAK9922744.1"/>
    <property type="molecule type" value="Genomic_DNA"/>
</dbReference>
<organism evidence="3 4">
    <name type="scientific">Rubus argutus</name>
    <name type="common">Southern blackberry</name>
    <dbReference type="NCBI Taxonomy" id="59490"/>
    <lineage>
        <taxon>Eukaryota</taxon>
        <taxon>Viridiplantae</taxon>
        <taxon>Streptophyta</taxon>
        <taxon>Embryophyta</taxon>
        <taxon>Tracheophyta</taxon>
        <taxon>Spermatophyta</taxon>
        <taxon>Magnoliopsida</taxon>
        <taxon>eudicotyledons</taxon>
        <taxon>Gunneridae</taxon>
        <taxon>Pentapetalae</taxon>
        <taxon>rosids</taxon>
        <taxon>fabids</taxon>
        <taxon>Rosales</taxon>
        <taxon>Rosaceae</taxon>
        <taxon>Rosoideae</taxon>
        <taxon>Rosoideae incertae sedis</taxon>
        <taxon>Rubus</taxon>
    </lineage>
</organism>
<dbReference type="InterPro" id="IPR056689">
    <property type="entry name" value="DUF7787"/>
</dbReference>
<gene>
    <name evidence="3" type="ORF">M0R45_031191</name>
</gene>
<sequence>MEMEMVNVSQRKTKSQRDKLLLEDYLLLIQSRSHLHLTVTHLNQIISMHGYKKIHRVPKKFLSKAVSTLDLVDPSRSTLRDYISPLVNNSLEDVIADFNDLNWQECCLTSIKTLSSCRHLKDAVECSKNQQSPPSALDSHGVVSDPSGTTFQERPSEIAHAQPVKKRQRRKRLASDGGAAAALALECVSYGSC</sequence>
<dbReference type="Proteomes" id="UP001457282">
    <property type="component" value="Unassembled WGS sequence"/>
</dbReference>
<evidence type="ECO:0000256" key="1">
    <source>
        <dbReference type="SAM" id="MobiDB-lite"/>
    </source>
</evidence>
<name>A0AAW1WFR2_RUBAR</name>
<evidence type="ECO:0000313" key="3">
    <source>
        <dbReference type="EMBL" id="KAK9922744.1"/>
    </source>
</evidence>
<reference evidence="3 4" key="1">
    <citation type="journal article" date="2023" name="G3 (Bethesda)">
        <title>A chromosome-length genome assembly and annotation of blackberry (Rubus argutus, cv. 'Hillquist').</title>
        <authorList>
            <person name="Bruna T."/>
            <person name="Aryal R."/>
            <person name="Dudchenko O."/>
            <person name="Sargent D.J."/>
            <person name="Mead D."/>
            <person name="Buti M."/>
            <person name="Cavallini A."/>
            <person name="Hytonen T."/>
            <person name="Andres J."/>
            <person name="Pham M."/>
            <person name="Weisz D."/>
            <person name="Mascagni F."/>
            <person name="Usai G."/>
            <person name="Natali L."/>
            <person name="Bassil N."/>
            <person name="Fernandez G.E."/>
            <person name="Lomsadze A."/>
            <person name="Armour M."/>
            <person name="Olukolu B."/>
            <person name="Poorten T."/>
            <person name="Britton C."/>
            <person name="Davik J."/>
            <person name="Ashrafi H."/>
            <person name="Aiden E.L."/>
            <person name="Borodovsky M."/>
            <person name="Worthington M."/>
        </authorList>
    </citation>
    <scope>NUCLEOTIDE SEQUENCE [LARGE SCALE GENOMIC DNA]</scope>
    <source>
        <strain evidence="3">PI 553951</strain>
    </source>
</reference>
<evidence type="ECO:0000313" key="4">
    <source>
        <dbReference type="Proteomes" id="UP001457282"/>
    </source>
</evidence>
<feature type="domain" description="DUF7787" evidence="2">
    <location>
        <begin position="17"/>
        <end position="73"/>
    </location>
</feature>
<dbReference type="AlphaFoldDB" id="A0AAW1WFR2"/>
<accession>A0AAW1WFR2</accession>
<protein>
    <recommendedName>
        <fullName evidence="2">DUF7787 domain-containing protein</fullName>
    </recommendedName>
</protein>